<feature type="domain" description="AB hydrolase-1" evidence="1">
    <location>
        <begin position="31"/>
        <end position="120"/>
    </location>
</feature>
<evidence type="ECO:0000313" key="2">
    <source>
        <dbReference type="EMBL" id="SNQ52133.1"/>
    </source>
</evidence>
<protein>
    <submittedName>
        <fullName evidence="2">Alpha/beta hydrolase fold</fullName>
    </submittedName>
</protein>
<dbReference type="PANTHER" id="PTHR43433">
    <property type="entry name" value="HYDROLASE, ALPHA/BETA FOLD FAMILY PROTEIN"/>
    <property type="match status" value="1"/>
</dbReference>
<evidence type="ECO:0000313" key="3">
    <source>
        <dbReference type="Proteomes" id="UP000234331"/>
    </source>
</evidence>
<dbReference type="AlphaFoldDB" id="A0A2I2L2H8"/>
<dbReference type="Pfam" id="PF00561">
    <property type="entry name" value="Abhydrolase_1"/>
    <property type="match status" value="1"/>
</dbReference>
<dbReference type="Proteomes" id="UP000234331">
    <property type="component" value="Unassembled WGS sequence"/>
</dbReference>
<sequence length="261" mass="27012">MLGRMAPSTVAFFPGWDGTRLAYRVMGEGRPLVLLHGVAVASTMWERHGLAEVFAGLGHRVLMPDLRGHGLSAKPQDAAAYPPDVLTDDALAFVEHLGLVDYDLGGYSLGGRIVVQMMVRGATPARAFVGGQGLREVNGGVATGAGAQLRRMIAGWGTGAPGSEQERSERWARASGLDPVATVHVLNSLVATATERVGGVEVPTLVVVGRDDPRAASAAELVDALPEATLVEVPGDHGTAPAAPQFATAVGQFLAGEPAGR</sequence>
<dbReference type="Gene3D" id="3.40.50.1820">
    <property type="entry name" value="alpha/beta hydrolase"/>
    <property type="match status" value="2"/>
</dbReference>
<dbReference type="SUPFAM" id="SSF53474">
    <property type="entry name" value="alpha/beta-Hydrolases"/>
    <property type="match status" value="1"/>
</dbReference>
<accession>A0A2I2L2H8</accession>
<reference evidence="2 3" key="1">
    <citation type="submission" date="2017-06" db="EMBL/GenBank/DDBJ databases">
        <authorList>
            <person name="Kim H.J."/>
            <person name="Triplett B.A."/>
        </authorList>
    </citation>
    <scope>NUCLEOTIDE SEQUENCE [LARGE SCALE GENOMIC DNA]</scope>
    <source>
        <strain evidence="2">FRACA_ARgP5</strain>
    </source>
</reference>
<dbReference type="GO" id="GO:0016787">
    <property type="term" value="F:hydrolase activity"/>
    <property type="evidence" value="ECO:0007669"/>
    <property type="project" value="UniProtKB-KW"/>
</dbReference>
<dbReference type="PANTHER" id="PTHR43433:SF5">
    <property type="entry name" value="AB HYDROLASE-1 DOMAIN-CONTAINING PROTEIN"/>
    <property type="match status" value="1"/>
</dbReference>
<dbReference type="InterPro" id="IPR050471">
    <property type="entry name" value="AB_hydrolase"/>
</dbReference>
<gene>
    <name evidence="2" type="ORF">FRACA_920026</name>
</gene>
<keyword evidence="3" id="KW-1185">Reference proteome</keyword>
<dbReference type="EMBL" id="FZMO01000561">
    <property type="protein sequence ID" value="SNQ52133.1"/>
    <property type="molecule type" value="Genomic_DNA"/>
</dbReference>
<organism evidence="2 3">
    <name type="scientific">Frankia canadensis</name>
    <dbReference type="NCBI Taxonomy" id="1836972"/>
    <lineage>
        <taxon>Bacteria</taxon>
        <taxon>Bacillati</taxon>
        <taxon>Actinomycetota</taxon>
        <taxon>Actinomycetes</taxon>
        <taxon>Frankiales</taxon>
        <taxon>Frankiaceae</taxon>
        <taxon>Frankia</taxon>
    </lineage>
</organism>
<proteinExistence type="predicted"/>
<keyword evidence="2" id="KW-0378">Hydrolase</keyword>
<dbReference type="InterPro" id="IPR000073">
    <property type="entry name" value="AB_hydrolase_1"/>
</dbReference>
<evidence type="ECO:0000259" key="1">
    <source>
        <dbReference type="Pfam" id="PF00561"/>
    </source>
</evidence>
<name>A0A2I2L2H8_9ACTN</name>
<dbReference type="InterPro" id="IPR029058">
    <property type="entry name" value="AB_hydrolase_fold"/>
</dbReference>